<dbReference type="GO" id="GO:0046475">
    <property type="term" value="P:glycerophospholipid catabolic process"/>
    <property type="evidence" value="ECO:0007669"/>
    <property type="project" value="TreeGrafter"/>
</dbReference>
<dbReference type="InterPro" id="IPR017946">
    <property type="entry name" value="PLC-like_Pdiesterase_TIM-brl"/>
</dbReference>
<dbReference type="SUPFAM" id="SSF51695">
    <property type="entry name" value="PLC-like phosphodiesterases"/>
    <property type="match status" value="1"/>
</dbReference>
<keyword evidence="1" id="KW-0677">Repeat</keyword>
<dbReference type="PROSITE" id="PS51382">
    <property type="entry name" value="SPX"/>
    <property type="match status" value="1"/>
</dbReference>
<proteinExistence type="predicted"/>
<dbReference type="OrthoDB" id="197419at2759"/>
<dbReference type="InterPro" id="IPR004331">
    <property type="entry name" value="SPX_dom"/>
</dbReference>
<dbReference type="RefSeq" id="XP_024667838.1">
    <property type="nucleotide sequence ID" value="XM_024820074.1"/>
</dbReference>
<dbReference type="GeneID" id="36527234"/>
<dbReference type="InterPro" id="IPR036770">
    <property type="entry name" value="Ankyrin_rpt-contain_sf"/>
</dbReference>
<dbReference type="PANTHER" id="PTHR22958:SF1">
    <property type="entry name" value="GLYCEROPHOSPHOCHOLINE PHOSPHODIESTERASE GPCPD1"/>
    <property type="match status" value="1"/>
</dbReference>
<dbReference type="PROSITE" id="PS50088">
    <property type="entry name" value="ANK_REPEAT"/>
    <property type="match status" value="3"/>
</dbReference>
<accession>A0A2I2EZN0</accession>
<dbReference type="Gene3D" id="3.20.20.190">
    <property type="entry name" value="Phosphatidylinositol (PI) phosphodiesterase"/>
    <property type="match status" value="1"/>
</dbReference>
<evidence type="ECO:0000259" key="6">
    <source>
        <dbReference type="PROSITE" id="PS51704"/>
    </source>
</evidence>
<reference evidence="7 8" key="1">
    <citation type="submission" date="2017-12" db="EMBL/GenBank/DDBJ databases">
        <authorList>
            <consortium name="DOE Joint Genome Institute"/>
            <person name="Haridas S."/>
            <person name="Kjaerbolling I."/>
            <person name="Vesth T.C."/>
            <person name="Frisvad J.C."/>
            <person name="Nybo J.L."/>
            <person name="Theobald S."/>
            <person name="Kuo A."/>
            <person name="Bowyer P."/>
            <person name="Matsuda Y."/>
            <person name="Mondo S."/>
            <person name="Lyhne E.K."/>
            <person name="Kogle M.E."/>
            <person name="Clum A."/>
            <person name="Lipzen A."/>
            <person name="Salamov A."/>
            <person name="Ngan C.Y."/>
            <person name="Daum C."/>
            <person name="Chiniquy J."/>
            <person name="Barry K."/>
            <person name="LaButti K."/>
            <person name="Simmons B.A."/>
            <person name="Magnuson J.K."/>
            <person name="Mortensen U.H."/>
            <person name="Larsen T.O."/>
            <person name="Grigoriev I.V."/>
            <person name="Baker S.E."/>
            <person name="Andersen M.R."/>
            <person name="Nordberg H.P."/>
            <person name="Cantor M.N."/>
            <person name="Hua S.X."/>
        </authorList>
    </citation>
    <scope>NUCLEOTIDE SEQUENCE [LARGE SCALE GENOMIC DNA]</scope>
    <source>
        <strain evidence="7 8">CBS 102.13</strain>
    </source>
</reference>
<dbReference type="SUPFAM" id="SSF48403">
    <property type="entry name" value="Ankyrin repeat"/>
    <property type="match status" value="1"/>
</dbReference>
<dbReference type="PROSITE" id="PS50007">
    <property type="entry name" value="PIPLC_X_DOMAIN"/>
    <property type="match status" value="1"/>
</dbReference>
<dbReference type="Proteomes" id="UP000234585">
    <property type="component" value="Unassembled WGS sequence"/>
</dbReference>
<dbReference type="AlphaFoldDB" id="A0A2I2EZN0"/>
<dbReference type="Pfam" id="PF25329">
    <property type="entry name" value="C2_GDE1"/>
    <property type="match status" value="1"/>
</dbReference>
<organism evidence="7 8">
    <name type="scientific">Aspergillus candidus</name>
    <dbReference type="NCBI Taxonomy" id="41067"/>
    <lineage>
        <taxon>Eukaryota</taxon>
        <taxon>Fungi</taxon>
        <taxon>Dikarya</taxon>
        <taxon>Ascomycota</taxon>
        <taxon>Pezizomycotina</taxon>
        <taxon>Eurotiomycetes</taxon>
        <taxon>Eurotiomycetidae</taxon>
        <taxon>Eurotiales</taxon>
        <taxon>Aspergillaceae</taxon>
        <taxon>Aspergillus</taxon>
        <taxon>Aspergillus subgen. Circumdati</taxon>
    </lineage>
</organism>
<dbReference type="Gene3D" id="1.25.40.20">
    <property type="entry name" value="Ankyrin repeat-containing domain"/>
    <property type="match status" value="1"/>
</dbReference>
<dbReference type="Pfam" id="PF12796">
    <property type="entry name" value="Ank_2"/>
    <property type="match status" value="2"/>
</dbReference>
<sequence length="1068" mass="118097">MKFTHNYHRHQIPEWTSSYVPYAALSRQLKHIVCEAELMGREPFFDEIYGSLAGSVESFNKCYEGRYQFLCARRAEILKAYGLESEGNVLSKIGDANCAELGNLLNAVVELRGDSDKLQWYYRVNAEAIDLIHAKIERHCVHPMVKTHRSRKSRWMDMTADWETRSTQFGESLSMLTAGIARSCANAKLHPGEGSSCLDCVGGRHTWLDDYRASLVSFIREDNKSWELAPMLEKMSVDDAIMGLHFRALVYDLALLAIVSGARDSAAFLLEKAFTRYGAAVDHNVLNQIIAVVGRRGVLNGQSSLKLLTCSLGDDTGGQDGMGESLFLRAVERLGPDGEDILLSTDILGRRPLHYGAMYGLQTVCQRILRYFEERGLLRLARQILTVDSQGQTPLHYAVINNHAGVTRIFLDVLDGVEDSETQNQTAISNEVFSIAVKYQHDEIVYMLAKCRAVSHPSHGETETALYIAAQSGRADYVEALLNHNKDIDLNINTPEPIHGWTPLFIACVEGHHAVVRLLLRAGAKQDIRDQLGWTAKEHAALRGHLEIADMVDAGNTDDLDISGGPSSVLPKTAPTEKAIFRKNRSYVIVNLGALQYGQRGEALELRDSSHSLPMPKSVYAHNGLSMEISIGDGRDTNSHRVQLPLLRDMLNEPFVFPVVDPTEAVISFKLFRAGHRLVGSGAALLKSLNDGLGEGRESLVRTRTIAILEREKLGVMGTVTFTFVVAGPVDCAVSRSLQSRDVRGGGVQLVGHRGLGQNTASRTYLQMGENTIESFLSAAKQGAAFVEFDVQLTRDLVPIIYHDFSLSESGTDVAIHDLSFDQFAYASKLQSTINQPICMPTKPRSRSLTKAHERELEGTRQRMMHTIDFTSKGFKPNTRGDFIQDSFATLDELLVQLPQSISFNVEIKYPRLHEAAEAGVVPASIEINTFIDKILSQIFHHPQPNRSIILSSFTPEVCILLAIKQQVYPVMFITNAGKPPMTDMEMRAGSMKAAVRFAKRWNLAGIVFASESLVLCPRLVKYVKGRSLVCGSYGAQNNCPEYAKMQAAAGVDLIMTDRVGLISAALG</sequence>
<dbReference type="InterPro" id="IPR030395">
    <property type="entry name" value="GP_PDE_dom"/>
</dbReference>
<dbReference type="PANTHER" id="PTHR22958">
    <property type="entry name" value="GLYCEROPHOSPHORYL DIESTER PHOSPHODIESTERASE"/>
    <property type="match status" value="1"/>
</dbReference>
<gene>
    <name evidence="7" type="ORF">BDW47DRAFT_86344</name>
</gene>
<dbReference type="InterPro" id="IPR057506">
    <property type="entry name" value="C2_GPCPD1"/>
</dbReference>
<name>A0A2I2EZN0_ASPCN</name>
<protein>
    <submittedName>
        <fullName evidence="7">GDPD-domain-containing protein</fullName>
    </submittedName>
</protein>
<dbReference type="Pfam" id="PF03009">
    <property type="entry name" value="GDPD"/>
    <property type="match status" value="1"/>
</dbReference>
<evidence type="ECO:0000259" key="5">
    <source>
        <dbReference type="PROSITE" id="PS51382"/>
    </source>
</evidence>
<feature type="repeat" description="ANK" evidence="4">
    <location>
        <begin position="499"/>
        <end position="531"/>
    </location>
</feature>
<dbReference type="STRING" id="41067.A0A2I2EZN0"/>
<evidence type="ECO:0000256" key="2">
    <source>
        <dbReference type="ARBA" id="ARBA00022801"/>
    </source>
</evidence>
<keyword evidence="8" id="KW-1185">Reference proteome</keyword>
<dbReference type="SMART" id="SM00248">
    <property type="entry name" value="ANK"/>
    <property type="match status" value="5"/>
</dbReference>
<evidence type="ECO:0000256" key="3">
    <source>
        <dbReference type="ARBA" id="ARBA00023043"/>
    </source>
</evidence>
<evidence type="ECO:0000256" key="4">
    <source>
        <dbReference type="PROSITE-ProRule" id="PRU00023"/>
    </source>
</evidence>
<feature type="repeat" description="ANK" evidence="4">
    <location>
        <begin position="390"/>
        <end position="412"/>
    </location>
</feature>
<dbReference type="PROSITE" id="PS51704">
    <property type="entry name" value="GP_PDE"/>
    <property type="match status" value="1"/>
</dbReference>
<feature type="domain" description="GP-PDE" evidence="6">
    <location>
        <begin position="748"/>
        <end position="1067"/>
    </location>
</feature>
<evidence type="ECO:0000256" key="1">
    <source>
        <dbReference type="ARBA" id="ARBA00022737"/>
    </source>
</evidence>
<dbReference type="InterPro" id="IPR002110">
    <property type="entry name" value="Ankyrin_rpt"/>
</dbReference>
<feature type="domain" description="SPX" evidence="5">
    <location>
        <begin position="1"/>
        <end position="150"/>
    </location>
</feature>
<dbReference type="Pfam" id="PF00023">
    <property type="entry name" value="Ank"/>
    <property type="match status" value="1"/>
</dbReference>
<evidence type="ECO:0000313" key="7">
    <source>
        <dbReference type="EMBL" id="PLB33826.1"/>
    </source>
</evidence>
<dbReference type="PROSITE" id="PS50297">
    <property type="entry name" value="ANK_REP_REGION"/>
    <property type="match status" value="3"/>
</dbReference>
<dbReference type="EMBL" id="KZ559193">
    <property type="protein sequence ID" value="PLB33826.1"/>
    <property type="molecule type" value="Genomic_DNA"/>
</dbReference>
<keyword evidence="2" id="KW-0378">Hydrolase</keyword>
<dbReference type="GO" id="GO:0047389">
    <property type="term" value="F:glycerophosphocholine phosphodiesterase activity"/>
    <property type="evidence" value="ECO:0007669"/>
    <property type="project" value="TreeGrafter"/>
</dbReference>
<feature type="repeat" description="ANK" evidence="4">
    <location>
        <begin position="461"/>
        <end position="493"/>
    </location>
</feature>
<dbReference type="InterPro" id="IPR051578">
    <property type="entry name" value="GDPD"/>
</dbReference>
<keyword evidence="3 4" id="KW-0040">ANK repeat</keyword>
<evidence type="ECO:0000313" key="8">
    <source>
        <dbReference type="Proteomes" id="UP000234585"/>
    </source>
</evidence>